<gene>
    <name evidence="1" type="ORF">CWD77_07375</name>
</gene>
<protein>
    <submittedName>
        <fullName evidence="1">Uncharacterized protein</fullName>
    </submittedName>
</protein>
<evidence type="ECO:0000313" key="2">
    <source>
        <dbReference type="Proteomes" id="UP000233398"/>
    </source>
</evidence>
<organism evidence="1 2">
    <name type="scientific">Rhodohalobacter barkolensis</name>
    <dbReference type="NCBI Taxonomy" id="2053187"/>
    <lineage>
        <taxon>Bacteria</taxon>
        <taxon>Pseudomonadati</taxon>
        <taxon>Balneolota</taxon>
        <taxon>Balneolia</taxon>
        <taxon>Balneolales</taxon>
        <taxon>Balneolaceae</taxon>
        <taxon>Rhodohalobacter</taxon>
    </lineage>
</organism>
<dbReference type="Proteomes" id="UP000233398">
    <property type="component" value="Unassembled WGS sequence"/>
</dbReference>
<dbReference type="AlphaFoldDB" id="A0A2N0VM23"/>
<dbReference type="OrthoDB" id="1524641at2"/>
<comment type="caution">
    <text evidence="1">The sequence shown here is derived from an EMBL/GenBank/DDBJ whole genome shotgun (WGS) entry which is preliminary data.</text>
</comment>
<evidence type="ECO:0000313" key="1">
    <source>
        <dbReference type="EMBL" id="PKD45255.1"/>
    </source>
</evidence>
<dbReference type="RefSeq" id="WP_101072827.1">
    <property type="nucleotide sequence ID" value="NZ_PISP01000001.1"/>
</dbReference>
<proteinExistence type="predicted"/>
<reference evidence="1 2" key="1">
    <citation type="submission" date="2017-11" db="EMBL/GenBank/DDBJ databases">
        <title>Rhodohalobacter 15182 sp. nov., isolated from a salt lake.</title>
        <authorList>
            <person name="Han S."/>
        </authorList>
    </citation>
    <scope>NUCLEOTIDE SEQUENCE [LARGE SCALE GENOMIC DNA]</scope>
    <source>
        <strain evidence="1 2">15182</strain>
    </source>
</reference>
<sequence>MMQAVIKKSKVTRQEAVLNTIFHKAEAEHREIEEMFALLGWSDLPGELKLVIEEDVKGYIDELKGQFCTNSEWVQRRRESVDFWVNSYLDGIADSDTAVKSLKVNKL</sequence>
<name>A0A2N0VM23_9BACT</name>
<accession>A0A2N0VM23</accession>
<keyword evidence="2" id="KW-1185">Reference proteome</keyword>
<dbReference type="EMBL" id="PISP01000001">
    <property type="protein sequence ID" value="PKD45255.1"/>
    <property type="molecule type" value="Genomic_DNA"/>
</dbReference>